<organism evidence="1 2">
    <name type="scientific">Paxillus rubicundulus Ve08.2h10</name>
    <dbReference type="NCBI Taxonomy" id="930991"/>
    <lineage>
        <taxon>Eukaryota</taxon>
        <taxon>Fungi</taxon>
        <taxon>Dikarya</taxon>
        <taxon>Basidiomycota</taxon>
        <taxon>Agaricomycotina</taxon>
        <taxon>Agaricomycetes</taxon>
        <taxon>Agaricomycetidae</taxon>
        <taxon>Boletales</taxon>
        <taxon>Paxilineae</taxon>
        <taxon>Paxillaceae</taxon>
        <taxon>Paxillus</taxon>
    </lineage>
</organism>
<dbReference type="GO" id="GO:0003676">
    <property type="term" value="F:nucleic acid binding"/>
    <property type="evidence" value="ECO:0007669"/>
    <property type="project" value="InterPro"/>
</dbReference>
<sequence>MDGILLFDSLHWRPETSPKALVVFTDASGKLGLGFFLPASNTGYQCTLPLSPPENSIFFFEALAACSAIHHVASLPSRPRRLAIYSDSTNTVDLFSSLRASHPYNTILISAIDVLLRNQIDFRVIHIDGSKNHVADTLSCFNNAAAETHSPGICIHHFQPPRDALGASQK</sequence>
<reference evidence="2" key="2">
    <citation type="submission" date="2015-01" db="EMBL/GenBank/DDBJ databases">
        <title>Evolutionary Origins and Diversification of the Mycorrhizal Mutualists.</title>
        <authorList>
            <consortium name="DOE Joint Genome Institute"/>
            <consortium name="Mycorrhizal Genomics Consortium"/>
            <person name="Kohler A."/>
            <person name="Kuo A."/>
            <person name="Nagy L.G."/>
            <person name="Floudas D."/>
            <person name="Copeland A."/>
            <person name="Barry K.W."/>
            <person name="Cichocki N."/>
            <person name="Veneault-Fourrey C."/>
            <person name="LaButti K."/>
            <person name="Lindquist E.A."/>
            <person name="Lipzen A."/>
            <person name="Lundell T."/>
            <person name="Morin E."/>
            <person name="Murat C."/>
            <person name="Riley R."/>
            <person name="Ohm R."/>
            <person name="Sun H."/>
            <person name="Tunlid A."/>
            <person name="Henrissat B."/>
            <person name="Grigoriev I.V."/>
            <person name="Hibbett D.S."/>
            <person name="Martin F."/>
        </authorList>
    </citation>
    <scope>NUCLEOTIDE SEQUENCE [LARGE SCALE GENOMIC DNA]</scope>
    <source>
        <strain evidence="2">Ve08.2h10</strain>
    </source>
</reference>
<dbReference type="AlphaFoldDB" id="A0A0D0D2S6"/>
<dbReference type="InParanoid" id="A0A0D0D2S6"/>
<dbReference type="EMBL" id="KN825638">
    <property type="protein sequence ID" value="KIK82338.1"/>
    <property type="molecule type" value="Genomic_DNA"/>
</dbReference>
<reference evidence="1 2" key="1">
    <citation type="submission" date="2014-04" db="EMBL/GenBank/DDBJ databases">
        <authorList>
            <consortium name="DOE Joint Genome Institute"/>
            <person name="Kuo A."/>
            <person name="Kohler A."/>
            <person name="Jargeat P."/>
            <person name="Nagy L.G."/>
            <person name="Floudas D."/>
            <person name="Copeland A."/>
            <person name="Barry K.W."/>
            <person name="Cichocki N."/>
            <person name="Veneault-Fourrey C."/>
            <person name="LaButti K."/>
            <person name="Lindquist E.A."/>
            <person name="Lipzen A."/>
            <person name="Lundell T."/>
            <person name="Morin E."/>
            <person name="Murat C."/>
            <person name="Sun H."/>
            <person name="Tunlid A."/>
            <person name="Henrissat B."/>
            <person name="Grigoriev I.V."/>
            <person name="Hibbett D.S."/>
            <person name="Martin F."/>
            <person name="Nordberg H.P."/>
            <person name="Cantor M.N."/>
            <person name="Hua S.X."/>
        </authorList>
    </citation>
    <scope>NUCLEOTIDE SEQUENCE [LARGE SCALE GENOMIC DNA]</scope>
    <source>
        <strain evidence="1 2">Ve08.2h10</strain>
    </source>
</reference>
<keyword evidence="2" id="KW-1185">Reference proteome</keyword>
<evidence type="ECO:0000313" key="2">
    <source>
        <dbReference type="Proteomes" id="UP000054538"/>
    </source>
</evidence>
<dbReference type="STRING" id="930991.A0A0D0D2S6"/>
<dbReference type="InterPro" id="IPR036397">
    <property type="entry name" value="RNaseH_sf"/>
</dbReference>
<accession>A0A0D0D2S6</accession>
<protein>
    <submittedName>
        <fullName evidence="1">Unplaced genomic scaffold scaffold_816, whole genome shotgun sequence</fullName>
    </submittedName>
</protein>
<gene>
    <name evidence="1" type="ORF">PAXRUDRAFT_153932</name>
</gene>
<name>A0A0D0D2S6_9AGAM</name>
<dbReference type="Gene3D" id="3.30.420.10">
    <property type="entry name" value="Ribonuclease H-like superfamily/Ribonuclease H"/>
    <property type="match status" value="1"/>
</dbReference>
<dbReference type="Proteomes" id="UP000054538">
    <property type="component" value="Unassembled WGS sequence"/>
</dbReference>
<dbReference type="HOGENOM" id="CLU_125038_0_0_1"/>
<dbReference type="OrthoDB" id="2645778at2759"/>
<proteinExistence type="predicted"/>
<dbReference type="SUPFAM" id="SSF53098">
    <property type="entry name" value="Ribonuclease H-like"/>
    <property type="match status" value="1"/>
</dbReference>
<dbReference type="InterPro" id="IPR044730">
    <property type="entry name" value="RNase_H-like_dom_plant"/>
</dbReference>
<evidence type="ECO:0000313" key="1">
    <source>
        <dbReference type="EMBL" id="KIK82338.1"/>
    </source>
</evidence>
<dbReference type="CDD" id="cd06222">
    <property type="entry name" value="RNase_H_like"/>
    <property type="match status" value="1"/>
</dbReference>
<dbReference type="InterPro" id="IPR012337">
    <property type="entry name" value="RNaseH-like_sf"/>
</dbReference>